<accession>A0AB37D2U9</accession>
<evidence type="ECO:0000313" key="2">
    <source>
        <dbReference type="Proteomes" id="UP000427886"/>
    </source>
</evidence>
<evidence type="ECO:0000313" key="1">
    <source>
        <dbReference type="EMBL" id="QGP75747.1"/>
    </source>
</evidence>
<gene>
    <name evidence="1" type="ORF">GLW17_02270</name>
</gene>
<dbReference type="EMBL" id="CP046246">
    <property type="protein sequence ID" value="QGP75747.1"/>
    <property type="molecule type" value="Genomic_DNA"/>
</dbReference>
<dbReference type="NCBIfam" id="TIGR02384">
    <property type="entry name" value="RelB_DinJ"/>
    <property type="match status" value="1"/>
</dbReference>
<dbReference type="InterPro" id="IPR007337">
    <property type="entry name" value="RelB/DinJ"/>
</dbReference>
<dbReference type="Gene3D" id="1.10.1220.10">
    <property type="entry name" value="Met repressor-like"/>
    <property type="match status" value="1"/>
</dbReference>
<dbReference type="Proteomes" id="UP000427886">
    <property type="component" value="Chromosome"/>
</dbReference>
<dbReference type="InterPro" id="IPR013321">
    <property type="entry name" value="Arc_rbn_hlx_hlx"/>
</dbReference>
<dbReference type="KEGG" id="tey:GLW17_02270"/>
<name>A0AB37D2U9_TETHA</name>
<dbReference type="Pfam" id="PF04221">
    <property type="entry name" value="RelB"/>
    <property type="match status" value="1"/>
</dbReference>
<proteinExistence type="predicted"/>
<dbReference type="RefSeq" id="WP_130706155.1">
    <property type="nucleotide sequence ID" value="NZ_BLRO02000073.1"/>
</dbReference>
<protein>
    <submittedName>
        <fullName evidence="1">Type II toxin-antitoxin system RelB/DinJ family antitoxin</fullName>
    </submittedName>
</protein>
<reference evidence="1 2" key="1">
    <citation type="submission" date="2019-11" db="EMBL/GenBank/DDBJ databases">
        <authorList>
            <person name="Kim E."/>
            <person name="Lee J."/>
            <person name="Jeon K."/>
            <person name="Lee Y."/>
        </authorList>
    </citation>
    <scope>NUCLEOTIDE SEQUENCE [LARGE SCALE GENOMIC DNA]</scope>
    <source>
        <strain evidence="1 2">YJ1</strain>
    </source>
</reference>
<organism evidence="1 2">
    <name type="scientific">Tetragenococcus halophilus</name>
    <name type="common">Pediococcus halophilus</name>
    <dbReference type="NCBI Taxonomy" id="51669"/>
    <lineage>
        <taxon>Bacteria</taxon>
        <taxon>Bacillati</taxon>
        <taxon>Bacillota</taxon>
        <taxon>Bacilli</taxon>
        <taxon>Lactobacillales</taxon>
        <taxon>Enterococcaceae</taxon>
        <taxon>Tetragenococcus</taxon>
    </lineage>
</organism>
<dbReference type="AlphaFoldDB" id="A0AB37D2U9"/>
<dbReference type="GO" id="GO:0006355">
    <property type="term" value="P:regulation of DNA-templated transcription"/>
    <property type="evidence" value="ECO:0007669"/>
    <property type="project" value="InterPro"/>
</dbReference>
<sequence length="93" mass="10745">MSVKDNKTVQVKIDKKVTDKVGQILDELGLTTTAAITMYFKRIVADGKIPFDVSLSEQERERIKNNIVRNEELLSLKEYITDESIEKWLDNED</sequence>